<dbReference type="Proteomes" id="UP001501747">
    <property type="component" value="Unassembled WGS sequence"/>
</dbReference>
<dbReference type="InterPro" id="IPR013595">
    <property type="entry name" value="Pept_S33_TAP-like_C"/>
</dbReference>
<dbReference type="Pfam" id="PF08386">
    <property type="entry name" value="Abhydrolase_4"/>
    <property type="match status" value="1"/>
</dbReference>
<reference evidence="7" key="1">
    <citation type="journal article" date="2019" name="Int. J. Syst. Evol. Microbiol.">
        <title>The Global Catalogue of Microorganisms (GCM) 10K type strain sequencing project: providing services to taxonomists for standard genome sequencing and annotation.</title>
        <authorList>
            <consortium name="The Broad Institute Genomics Platform"/>
            <consortium name="The Broad Institute Genome Sequencing Center for Infectious Disease"/>
            <person name="Wu L."/>
            <person name="Ma J."/>
        </authorList>
    </citation>
    <scope>NUCLEOTIDE SEQUENCE [LARGE SCALE GENOMIC DNA]</scope>
    <source>
        <strain evidence="7">JCM 17342</strain>
    </source>
</reference>
<evidence type="ECO:0000256" key="1">
    <source>
        <dbReference type="ARBA" id="ARBA00010088"/>
    </source>
</evidence>
<accession>A0ABP7QZM1</accession>
<dbReference type="GO" id="GO:0016787">
    <property type="term" value="F:hydrolase activity"/>
    <property type="evidence" value="ECO:0007669"/>
    <property type="project" value="UniProtKB-KW"/>
</dbReference>
<name>A0ABP7QZM1_9PSEU</name>
<dbReference type="PANTHER" id="PTHR43248">
    <property type="entry name" value="2-SUCCINYL-6-HYDROXY-2,4-CYCLOHEXADIENE-1-CARBOXYLATE SYNTHASE"/>
    <property type="match status" value="1"/>
</dbReference>
<feature type="chain" id="PRO_5047087810" evidence="3">
    <location>
        <begin position="26"/>
        <end position="479"/>
    </location>
</feature>
<proteinExistence type="inferred from homology"/>
<keyword evidence="2 6" id="KW-0378">Hydrolase</keyword>
<comment type="caution">
    <text evidence="6">The sequence shown here is derived from an EMBL/GenBank/DDBJ whole genome shotgun (WGS) entry which is preliminary data.</text>
</comment>
<dbReference type="InterPro" id="IPR051601">
    <property type="entry name" value="Serine_prot/Carboxylest_S33"/>
</dbReference>
<comment type="similarity">
    <text evidence="1">Belongs to the peptidase S33 family.</text>
</comment>
<evidence type="ECO:0000313" key="7">
    <source>
        <dbReference type="Proteomes" id="UP001501747"/>
    </source>
</evidence>
<evidence type="ECO:0000256" key="3">
    <source>
        <dbReference type="SAM" id="SignalP"/>
    </source>
</evidence>
<evidence type="ECO:0000256" key="2">
    <source>
        <dbReference type="ARBA" id="ARBA00022801"/>
    </source>
</evidence>
<gene>
    <name evidence="6" type="ORF">GCM10022247_06510</name>
</gene>
<evidence type="ECO:0000259" key="4">
    <source>
        <dbReference type="Pfam" id="PF00561"/>
    </source>
</evidence>
<dbReference type="SUPFAM" id="SSF53474">
    <property type="entry name" value="alpha/beta-Hydrolases"/>
    <property type="match status" value="1"/>
</dbReference>
<evidence type="ECO:0000259" key="5">
    <source>
        <dbReference type="Pfam" id="PF08386"/>
    </source>
</evidence>
<dbReference type="Pfam" id="PF00561">
    <property type="entry name" value="Abhydrolase_1"/>
    <property type="match status" value="1"/>
</dbReference>
<dbReference type="EMBL" id="BAABAL010000004">
    <property type="protein sequence ID" value="GAA3990451.1"/>
    <property type="molecule type" value="Genomic_DNA"/>
</dbReference>
<dbReference type="InterPro" id="IPR000073">
    <property type="entry name" value="AB_hydrolase_1"/>
</dbReference>
<organism evidence="6 7">
    <name type="scientific">Allokutzneria multivorans</name>
    <dbReference type="NCBI Taxonomy" id="1142134"/>
    <lineage>
        <taxon>Bacteria</taxon>
        <taxon>Bacillati</taxon>
        <taxon>Actinomycetota</taxon>
        <taxon>Actinomycetes</taxon>
        <taxon>Pseudonocardiales</taxon>
        <taxon>Pseudonocardiaceae</taxon>
        <taxon>Allokutzneria</taxon>
    </lineage>
</organism>
<keyword evidence="7" id="KW-1185">Reference proteome</keyword>
<feature type="domain" description="AB hydrolase-1" evidence="4">
    <location>
        <begin position="102"/>
        <end position="313"/>
    </location>
</feature>
<dbReference type="PANTHER" id="PTHR43248:SF30">
    <property type="entry name" value="AB HYDROLASE-1 DOMAIN-CONTAINING PROTEIN"/>
    <property type="match status" value="1"/>
</dbReference>
<sequence length="479" mass="52514">MGKRFLSLAIAVAVSSSLCAPVAVAAAPITWTECGTEFKGECAELAVPIDWAKPGGEKFGLAIGRLPALNPSKRIGVLFAGPGGPGLSGIDRYVIGRRIPDDSPLRQYFDIVSFDPRGVSRSHEIRCSAELLNEPRWEVPKNEAQFQRLKDINAALAADCRKHTGPLFDHVDTVSAVRDIDAVRAALGEERISFYGSSYGTMLGQQYAELFPRRLRASVLDSNVDHSISSAYEYLRTTAEELERSLGEFAGWCARTAACALHGRDVVAVWDGLHARAVAGKLLDPDNGQQVRPEPLRGNLDAWMYTPSRDWSKLATYLAKLDGAAGTRVAAPAAETRQYSHHAIWCSDFRWDVSGFAEFDAHLKRVEREVAPHAKLSPFWTDVGWCLGWTGPVNNPQHKLKVKDVPAILMTTSRFDVAAPLSWNQAVHRQIPGSVLVQYDGAGHGQRVNSKCALKHITDYLITLATPPPNTHCPAEYPE</sequence>
<evidence type="ECO:0000313" key="6">
    <source>
        <dbReference type="EMBL" id="GAA3990451.1"/>
    </source>
</evidence>
<dbReference type="RefSeq" id="WP_344870970.1">
    <property type="nucleotide sequence ID" value="NZ_BAABAL010000004.1"/>
</dbReference>
<feature type="signal peptide" evidence="3">
    <location>
        <begin position="1"/>
        <end position="25"/>
    </location>
</feature>
<dbReference type="Gene3D" id="3.40.50.1820">
    <property type="entry name" value="alpha/beta hydrolase"/>
    <property type="match status" value="1"/>
</dbReference>
<feature type="domain" description="Peptidase S33 tripeptidyl aminopeptidase-like C-terminal" evidence="5">
    <location>
        <begin position="383"/>
        <end position="473"/>
    </location>
</feature>
<keyword evidence="3" id="KW-0732">Signal</keyword>
<protein>
    <submittedName>
        <fullName evidence="6">Alpha/beta hydrolase</fullName>
    </submittedName>
</protein>
<dbReference type="InterPro" id="IPR029058">
    <property type="entry name" value="AB_hydrolase_fold"/>
</dbReference>